<evidence type="ECO:0000313" key="8">
    <source>
        <dbReference type="EMBL" id="QLG27345.1"/>
    </source>
</evidence>
<feature type="transmembrane region" description="Helical" evidence="6">
    <location>
        <begin position="169"/>
        <end position="187"/>
    </location>
</feature>
<reference evidence="8 9" key="1">
    <citation type="submission" date="2020-07" db="EMBL/GenBank/DDBJ databases">
        <title>Gai3-2, isolated from salt lake.</title>
        <authorList>
            <person name="Cui H."/>
            <person name="Shi X."/>
        </authorList>
    </citation>
    <scope>NUCLEOTIDE SEQUENCE [LARGE SCALE GENOMIC DNA]</scope>
    <source>
        <strain evidence="8 9">Gai3-2</strain>
    </source>
</reference>
<proteinExistence type="predicted"/>
<dbReference type="InterPro" id="IPR011701">
    <property type="entry name" value="MFS"/>
</dbReference>
<dbReference type="PANTHER" id="PTHR43124:SF3">
    <property type="entry name" value="CHLORAMPHENICOL EFFLUX PUMP RV0191"/>
    <property type="match status" value="1"/>
</dbReference>
<dbReference type="GeneID" id="56028604"/>
<dbReference type="Gene3D" id="1.20.1250.20">
    <property type="entry name" value="MFS general substrate transporter like domains"/>
    <property type="match status" value="2"/>
</dbReference>
<evidence type="ECO:0000256" key="3">
    <source>
        <dbReference type="ARBA" id="ARBA00022692"/>
    </source>
</evidence>
<dbReference type="AlphaFoldDB" id="A0A7D5GBH6"/>
<feature type="transmembrane region" description="Helical" evidence="6">
    <location>
        <begin position="373"/>
        <end position="393"/>
    </location>
</feature>
<dbReference type="OrthoDB" id="204048at2157"/>
<keyword evidence="2" id="KW-1003">Cell membrane</keyword>
<feature type="domain" description="Major facilitator superfamily (MFS) profile" evidence="7">
    <location>
        <begin position="10"/>
        <end position="399"/>
    </location>
</feature>
<feature type="transmembrane region" description="Helical" evidence="6">
    <location>
        <begin position="246"/>
        <end position="266"/>
    </location>
</feature>
<protein>
    <submittedName>
        <fullName evidence="8">MFS transporter</fullName>
    </submittedName>
</protein>
<evidence type="ECO:0000256" key="4">
    <source>
        <dbReference type="ARBA" id="ARBA00022989"/>
    </source>
</evidence>
<dbReference type="GO" id="GO:0022857">
    <property type="term" value="F:transmembrane transporter activity"/>
    <property type="evidence" value="ECO:0007669"/>
    <property type="project" value="InterPro"/>
</dbReference>
<dbReference type="SUPFAM" id="SSF103473">
    <property type="entry name" value="MFS general substrate transporter"/>
    <property type="match status" value="1"/>
</dbReference>
<evidence type="ECO:0000256" key="6">
    <source>
        <dbReference type="SAM" id="Phobius"/>
    </source>
</evidence>
<keyword evidence="3 6" id="KW-0812">Transmembrane</keyword>
<dbReference type="InterPro" id="IPR036259">
    <property type="entry name" value="MFS_trans_sf"/>
</dbReference>
<feature type="transmembrane region" description="Helical" evidence="6">
    <location>
        <begin position="344"/>
        <end position="367"/>
    </location>
</feature>
<evidence type="ECO:0000313" key="9">
    <source>
        <dbReference type="Proteomes" id="UP000509750"/>
    </source>
</evidence>
<dbReference type="InterPro" id="IPR020846">
    <property type="entry name" value="MFS_dom"/>
</dbReference>
<organism evidence="8 9">
    <name type="scientific">Halorarum halophilum</name>
    <dbReference type="NCBI Taxonomy" id="2743090"/>
    <lineage>
        <taxon>Archaea</taxon>
        <taxon>Methanobacteriati</taxon>
        <taxon>Methanobacteriota</taxon>
        <taxon>Stenosarchaea group</taxon>
        <taxon>Halobacteria</taxon>
        <taxon>Halobacteriales</taxon>
        <taxon>Haloferacaceae</taxon>
        <taxon>Halorarum</taxon>
    </lineage>
</organism>
<dbReference type="RefSeq" id="WP_179168920.1">
    <property type="nucleotide sequence ID" value="NZ_CP058529.1"/>
</dbReference>
<keyword evidence="5 6" id="KW-0472">Membrane</keyword>
<dbReference type="GO" id="GO:0005886">
    <property type="term" value="C:plasma membrane"/>
    <property type="evidence" value="ECO:0007669"/>
    <property type="project" value="UniProtKB-SubCell"/>
</dbReference>
<gene>
    <name evidence="8" type="ORF">HUG10_07185</name>
</gene>
<keyword evidence="4 6" id="KW-1133">Transmembrane helix</keyword>
<evidence type="ECO:0000256" key="5">
    <source>
        <dbReference type="ARBA" id="ARBA00023136"/>
    </source>
</evidence>
<sequence length="406" mass="42243">MRTPSSDGRWLLVVELFALSALANAYLIAPASVLPVVMSELAIGAAAASWIVSVVFGIQILATVPVGFGLDRYDTRRFAAAATLAIVAAGVWGVASAATGAYYSLVASRVLGGLGSLVFWNAGVSVLGRSFDDRRRATAIGVFTAGAPTGFALAQFLGPRIAESFEWTLTLGVFGVCTIVPFAAFWASSRGLDVAVGSTTRPPKLADVSLLFENRVFWAVFVMGMATFSLYSFLNSWLPTYLTEHLGATLATSGLAVSLFPAMGVFARSGGGFLSDRVFGSRRRPVTMLSFLVPVPVVVAMTHTSTVAVVFVLVVLSGFFIQLAVGLLFTYVRELVRPSVATTAVAALTGASSLGSFIAPIAAGVLIERTGSYLPAFLLAALVGFVGLATAYVTPEPTAVGTPAAD</sequence>
<feature type="transmembrane region" description="Helical" evidence="6">
    <location>
        <begin position="78"/>
        <end position="95"/>
    </location>
</feature>
<dbReference type="Proteomes" id="UP000509750">
    <property type="component" value="Chromosome"/>
</dbReference>
<feature type="transmembrane region" description="Helical" evidence="6">
    <location>
        <begin position="12"/>
        <end position="29"/>
    </location>
</feature>
<evidence type="ECO:0000259" key="7">
    <source>
        <dbReference type="PROSITE" id="PS50850"/>
    </source>
</evidence>
<keyword evidence="9" id="KW-1185">Reference proteome</keyword>
<name>A0A7D5GBH6_9EURY</name>
<evidence type="ECO:0000256" key="2">
    <source>
        <dbReference type="ARBA" id="ARBA00022475"/>
    </source>
</evidence>
<dbReference type="PANTHER" id="PTHR43124">
    <property type="entry name" value="PURINE EFFLUX PUMP PBUE"/>
    <property type="match status" value="1"/>
</dbReference>
<feature type="transmembrane region" description="Helical" evidence="6">
    <location>
        <begin position="216"/>
        <end position="234"/>
    </location>
</feature>
<dbReference type="Pfam" id="PF07690">
    <property type="entry name" value="MFS_1"/>
    <property type="match status" value="1"/>
</dbReference>
<feature type="transmembrane region" description="Helical" evidence="6">
    <location>
        <begin position="41"/>
        <end position="66"/>
    </location>
</feature>
<dbReference type="EMBL" id="CP058529">
    <property type="protein sequence ID" value="QLG27345.1"/>
    <property type="molecule type" value="Genomic_DNA"/>
</dbReference>
<feature type="transmembrane region" description="Helical" evidence="6">
    <location>
        <begin position="101"/>
        <end position="127"/>
    </location>
</feature>
<comment type="subcellular location">
    <subcellularLocation>
        <location evidence="1">Cell membrane</location>
        <topology evidence="1">Multi-pass membrane protein</topology>
    </subcellularLocation>
</comment>
<dbReference type="KEGG" id="halg:HUG10_07185"/>
<dbReference type="InterPro" id="IPR050189">
    <property type="entry name" value="MFS_Efflux_Transporters"/>
</dbReference>
<feature type="transmembrane region" description="Helical" evidence="6">
    <location>
        <begin position="309"/>
        <end position="332"/>
    </location>
</feature>
<dbReference type="PROSITE" id="PS50850">
    <property type="entry name" value="MFS"/>
    <property type="match status" value="1"/>
</dbReference>
<accession>A0A7D5GBH6</accession>
<feature type="transmembrane region" description="Helical" evidence="6">
    <location>
        <begin position="139"/>
        <end position="157"/>
    </location>
</feature>
<evidence type="ECO:0000256" key="1">
    <source>
        <dbReference type="ARBA" id="ARBA00004651"/>
    </source>
</evidence>